<name>W6EIZ8_CPVOP</name>
<organism evidence="3 4">
    <name type="scientific">Orgyia pseudotsugata cypovirus</name>
    <name type="common">OpCPV</name>
    <name type="synonym">Orgyia pseudotsugata cytoplasmic polyhedrosis virus</name>
    <dbReference type="NCBI Taxonomy" id="31592"/>
    <lineage>
        <taxon>Viruses</taxon>
        <taxon>Riboviria</taxon>
        <taxon>Orthornavirae</taxon>
        <taxon>Duplornaviricota</taxon>
        <taxon>Resentoviricetes</taxon>
        <taxon>Reovirales</taxon>
        <taxon>Spinareoviridae</taxon>
        <taxon>Cypovirus</taxon>
        <taxon>Cypovirus betineae</taxon>
        <taxon>Cypovirus 5</taxon>
    </lineage>
</organism>
<evidence type="ECO:0000259" key="2">
    <source>
        <dbReference type="Pfam" id="PF21416"/>
    </source>
</evidence>
<proteinExistence type="predicted"/>
<dbReference type="Pfam" id="PF21416">
    <property type="entry name" value="VP1-like_C"/>
    <property type="match status" value="1"/>
</dbReference>
<evidence type="ECO:0000313" key="3">
    <source>
        <dbReference type="EMBL" id="AHJ14781.1"/>
    </source>
</evidence>
<dbReference type="EMBL" id="KC588356">
    <property type="protein sequence ID" value="AHJ14781.1"/>
    <property type="molecule type" value="Genomic_RNA"/>
</dbReference>
<sequence>MMDVRNKRRDEDIDTFEKRDNEKQIGKNEPKPRESTSERVERRETTRDGLRTTNEDEASRTATGKNERDKAIVDRNEEGKAVIIEGSKDNPDVKIVERLPDIRDMQEVSLFERKNRLLIKDIQDFNIGENTAVTMPGPNYLMAHMDKFPANSTIKIELIDFEVSEDIWNYVGYESIQVQLAGGVLVRAQIEERIIKKTWETFQRGTRTVRYKLSDDLMKKSNAMYHKGIPIVEESEDIFERNYFESVEAHNLTGKLISKGQYIIGAIKTLQSIMRDNRVIKNGEVMVITRDDERVRTPYNLMIGDTYTVEDANANLALVNLVDMRMKWLTRVMREQVLGPRREESLYFYGREDEMMAAEVNGKLYEDYALNNDMYVTEVLNKNFNELRENSRVQSKLKEQLLASSLKNTRYELPQLSSFISMPQMDMQHMTRVMMANLILDRSLPALLNEMNVRFLMESRALMLSQEFELRPRALLTDMNASSLNQAINSIVRRYELTSIYEMFAKEMGPSNSIYYLFNEHTRASYTGNDSILILIEVILFSQFFPRLTAEVKGEISMVVLNFLFAQFPDEYNRFIANYGIRYRMVNGVAEFNLDDVRDWEQSEDQLSEWHPSVFYPNRLRGAYPVLNAIRDVMIPRGTLIRDVRAEAAEYPREARAPHHYIPFQVGPRRMVNSLEAYATLFDANDEKDCREDEKGECKPLRTPTAVSLNTYITHVTTKLSQVSPLYVQHMAVVLEALANQAYNFMPNYDGNLGTWKQTQYCITDDGSTPMLLYSTGQAEENQYNILRTDIVWSLIYGVDGPVLRNAGLGLDGIKQNIRLSAPDGESAMIRSRELMNTMDGQLRSLGLVLELQGEDKLIRVTEYELVDLDAVVRVISHGDYRNMLSDYEESIFIVNIETTVQEIEQALEDGIVLYAFDVDATPQIRDLLLTDPTIYITTVYQTNSIRDDVGTEDTVIGNYVRLTMVPLSDILLEMDENDYTRELARFRAKMPDMRGPTMKKILSVLLKENKKTSEQRALAKYFLNYTRGINTKLNFKNPQIRRAGMDGMPIEFDINLDNPYFERSENFLSTKDRERLLIGMKMINNRYFEPLRGIRIVKAEMETITPDQTYDVPEDIRVVEYSDEQELFNRLPRPGMTTALAFPDAEGNPTPIASRWERIRLIIPFRTPIPEHDMEGILNGIEHSGWIIDMPDREYVFGVSYADDEYVGENLKRYLEYDDDRILDITLLDTTTYRSGTTLDLPIVANRRRYVFPMEDPTWVFVAMNLMESGEAMPPNARIPNPEHFSTGRMDYDGTLRYNDGVQKLSRDEISMTNRMYKLSPNVVTKLDAKIAVRNPASLDDIIF</sequence>
<organismHost>
    <name type="scientific">Orgyia pseudotsugata</name>
    <name type="common">Douglas-fir tussock moth</name>
    <dbReference type="NCBI Taxonomy" id="33414"/>
</organismHost>
<reference evidence="3 4" key="1">
    <citation type="submission" date="2013-01" db="EMBL/GenBank/DDBJ databases">
        <authorList>
            <person name="Rao S."/>
            <person name="Carner G.R."/>
            <person name="Mertens P.P.C."/>
            <person name="Rohrmann G.F."/>
        </authorList>
    </citation>
    <scope>NUCLEOTIDE SEQUENCE [LARGE SCALE GENOMIC DNA]</scope>
</reference>
<dbReference type="InterPro" id="IPR049422">
    <property type="entry name" value="VP1/VP3_C"/>
</dbReference>
<protein>
    <submittedName>
        <fullName evidence="3">VP1</fullName>
    </submittedName>
</protein>
<evidence type="ECO:0000313" key="4">
    <source>
        <dbReference type="Proteomes" id="UP000157154"/>
    </source>
</evidence>
<feature type="region of interest" description="Disordered" evidence="1">
    <location>
        <begin position="1"/>
        <end position="73"/>
    </location>
</feature>
<dbReference type="Proteomes" id="UP000157154">
    <property type="component" value="Genome"/>
</dbReference>
<accession>W6EIZ8</accession>
<evidence type="ECO:0000256" key="1">
    <source>
        <dbReference type="SAM" id="MobiDB-lite"/>
    </source>
</evidence>
<feature type="domain" description="Capsid protein VP1/VP3 C-terminal" evidence="2">
    <location>
        <begin position="1185"/>
        <end position="1317"/>
    </location>
</feature>